<dbReference type="PANTHER" id="PTHR43255">
    <property type="entry name" value="IRON-SULFUR-BINDING OXIDOREDUCTASE FADF-RELATED-RELATED"/>
    <property type="match status" value="1"/>
</dbReference>
<dbReference type="PROSITE" id="PS00198">
    <property type="entry name" value="4FE4S_FER_1"/>
    <property type="match status" value="1"/>
</dbReference>
<accession>A0A0F8Z5Y2</accession>
<dbReference type="GO" id="GO:0005886">
    <property type="term" value="C:plasma membrane"/>
    <property type="evidence" value="ECO:0007669"/>
    <property type="project" value="TreeGrafter"/>
</dbReference>
<dbReference type="PANTHER" id="PTHR43255:SF2">
    <property type="entry name" value="HETERODISULFIDE REDUCTASE RELATED PROTEIN"/>
    <property type="match status" value="1"/>
</dbReference>
<name>A0A0F8Z5Y2_9ZZZZ</name>
<dbReference type="InterPro" id="IPR051460">
    <property type="entry name" value="HdrC_iron-sulfur_subunit"/>
</dbReference>
<dbReference type="Gene3D" id="1.10.1060.10">
    <property type="entry name" value="Alpha-helical ferredoxin"/>
    <property type="match status" value="1"/>
</dbReference>
<sequence>GQYTGACGNTKEEEALGREASWRDVKQKPQGHWLMDEMISMKNADPGFMDLVAKKVGLQEIKPCYTCGSCTGACPVRTVVEDFDPRRIIHMIALGLKEEVLSSDTIWFCCFCDSCYSVCPQGIKFARIAKELQGMAKEEGYVKQGFLEGFGQVEGYLKDLCRRTMFKKVRDGFHGTHKMPCWRKFTSKEG</sequence>
<dbReference type="EMBL" id="LAZR01053148">
    <property type="protein sequence ID" value="KKK81390.1"/>
    <property type="molecule type" value="Genomic_DNA"/>
</dbReference>
<proteinExistence type="predicted"/>
<dbReference type="SUPFAM" id="SSF46548">
    <property type="entry name" value="alpha-helical ferredoxin"/>
    <property type="match status" value="1"/>
</dbReference>
<dbReference type="AlphaFoldDB" id="A0A0F8Z5Y2"/>
<organism evidence="2">
    <name type="scientific">marine sediment metagenome</name>
    <dbReference type="NCBI Taxonomy" id="412755"/>
    <lineage>
        <taxon>unclassified sequences</taxon>
        <taxon>metagenomes</taxon>
        <taxon>ecological metagenomes</taxon>
    </lineage>
</organism>
<dbReference type="Pfam" id="PF13183">
    <property type="entry name" value="Fer4_8"/>
    <property type="match status" value="1"/>
</dbReference>
<comment type="caution">
    <text evidence="2">The sequence shown here is derived from an EMBL/GenBank/DDBJ whole genome shotgun (WGS) entry which is preliminary data.</text>
</comment>
<gene>
    <name evidence="2" type="ORF">LCGC14_2813920</name>
</gene>
<dbReference type="PROSITE" id="PS51379">
    <property type="entry name" value="4FE4S_FER_2"/>
    <property type="match status" value="1"/>
</dbReference>
<dbReference type="InterPro" id="IPR017900">
    <property type="entry name" value="4Fe4S_Fe_S_CS"/>
</dbReference>
<feature type="domain" description="4Fe-4S ferredoxin-type" evidence="1">
    <location>
        <begin position="54"/>
        <end position="84"/>
    </location>
</feature>
<reference evidence="2" key="1">
    <citation type="journal article" date="2015" name="Nature">
        <title>Complex archaea that bridge the gap between prokaryotes and eukaryotes.</title>
        <authorList>
            <person name="Spang A."/>
            <person name="Saw J.H."/>
            <person name="Jorgensen S.L."/>
            <person name="Zaremba-Niedzwiedzka K."/>
            <person name="Martijn J."/>
            <person name="Lind A.E."/>
            <person name="van Eijk R."/>
            <person name="Schleper C."/>
            <person name="Guy L."/>
            <person name="Ettema T.J."/>
        </authorList>
    </citation>
    <scope>NUCLEOTIDE SEQUENCE</scope>
</reference>
<dbReference type="GO" id="GO:0051536">
    <property type="term" value="F:iron-sulfur cluster binding"/>
    <property type="evidence" value="ECO:0007669"/>
    <property type="project" value="InterPro"/>
</dbReference>
<feature type="non-terminal residue" evidence="2">
    <location>
        <position position="1"/>
    </location>
</feature>
<evidence type="ECO:0000259" key="1">
    <source>
        <dbReference type="PROSITE" id="PS51379"/>
    </source>
</evidence>
<protein>
    <recommendedName>
        <fullName evidence="1">4Fe-4S ferredoxin-type domain-containing protein</fullName>
    </recommendedName>
</protein>
<dbReference type="InterPro" id="IPR017896">
    <property type="entry name" value="4Fe4S_Fe-S-bd"/>
</dbReference>
<evidence type="ECO:0000313" key="2">
    <source>
        <dbReference type="EMBL" id="KKK81390.1"/>
    </source>
</evidence>
<dbReference type="InterPro" id="IPR009051">
    <property type="entry name" value="Helical_ferredxn"/>
</dbReference>